<reference evidence="2 3" key="2">
    <citation type="submission" date="2024-02" db="EMBL/GenBank/DDBJ databases">
        <title>The Genome Sequence of Enterococcus sp. DIV0159.</title>
        <authorList>
            <person name="Earl A."/>
            <person name="Manson A."/>
            <person name="Gilmore M."/>
            <person name="Sanders J."/>
            <person name="Shea T."/>
            <person name="Howe W."/>
            <person name="Livny J."/>
            <person name="Cuomo C."/>
            <person name="Neafsey D."/>
            <person name="Birren B."/>
        </authorList>
    </citation>
    <scope>NUCLEOTIDE SEQUENCE [LARGE SCALE GENOMIC DNA]</scope>
    <source>
        <strain evidence="2 3">665A</strain>
    </source>
</reference>
<feature type="transmembrane region" description="Helical" evidence="1">
    <location>
        <begin position="12"/>
        <end position="29"/>
    </location>
</feature>
<keyword evidence="1" id="KW-0472">Membrane</keyword>
<gene>
    <name evidence="2" type="ORF">JZO67_004585</name>
</gene>
<evidence type="ECO:0000256" key="1">
    <source>
        <dbReference type="SAM" id="Phobius"/>
    </source>
</evidence>
<keyword evidence="3" id="KW-1185">Reference proteome</keyword>
<keyword evidence="1" id="KW-1133">Transmembrane helix</keyword>
<keyword evidence="1" id="KW-0812">Transmembrane</keyword>
<dbReference type="RefSeq" id="WP_207701078.1">
    <property type="nucleotide sequence ID" value="NZ_JAFREL020000005.1"/>
</dbReference>
<reference evidence="2 3" key="1">
    <citation type="submission" date="2021-03" db="EMBL/GenBank/DDBJ databases">
        <authorList>
            <person name="Gilmore M.S."/>
            <person name="Schwartzman J."/>
            <person name="Van Tyne D."/>
            <person name="Martin M."/>
            <person name="Earl A.M."/>
            <person name="Manson A.L."/>
            <person name="Straub T."/>
            <person name="Salamzade R."/>
            <person name="Saavedra J."/>
            <person name="Lebreton F."/>
            <person name="Prichula J."/>
            <person name="Schaufler K."/>
            <person name="Gaca A."/>
            <person name="Sgardioli B."/>
            <person name="Wagenaar J."/>
            <person name="Strong T."/>
        </authorList>
    </citation>
    <scope>NUCLEOTIDE SEQUENCE [LARGE SCALE GENOMIC DNA]</scope>
    <source>
        <strain evidence="2 3">665A</strain>
    </source>
</reference>
<accession>A0ABV0EY73</accession>
<protein>
    <submittedName>
        <fullName evidence="2">Uncharacterized protein</fullName>
    </submittedName>
</protein>
<proteinExistence type="predicted"/>
<dbReference type="Proteomes" id="UP000664357">
    <property type="component" value="Unassembled WGS sequence"/>
</dbReference>
<sequence>MEKMKRIGQNKLLLVLLLLVIGIAVGWLMTKKQSVLNLGILLLFVVANKQIACKKNSK</sequence>
<organism evidence="2 3">
    <name type="scientific">Candidatus Enterococcus ferrettii</name>
    <dbReference type="NCBI Taxonomy" id="2815324"/>
    <lineage>
        <taxon>Bacteria</taxon>
        <taxon>Bacillati</taxon>
        <taxon>Bacillota</taxon>
        <taxon>Bacilli</taxon>
        <taxon>Lactobacillales</taxon>
        <taxon>Enterococcaceae</taxon>
        <taxon>Enterococcus</taxon>
    </lineage>
</organism>
<name>A0ABV0EY73_9ENTE</name>
<comment type="caution">
    <text evidence="2">The sequence shown here is derived from an EMBL/GenBank/DDBJ whole genome shotgun (WGS) entry which is preliminary data.</text>
</comment>
<dbReference type="EMBL" id="JAFREL020000005">
    <property type="protein sequence ID" value="MEO1772603.1"/>
    <property type="molecule type" value="Genomic_DNA"/>
</dbReference>
<evidence type="ECO:0000313" key="2">
    <source>
        <dbReference type="EMBL" id="MEO1772603.1"/>
    </source>
</evidence>
<evidence type="ECO:0000313" key="3">
    <source>
        <dbReference type="Proteomes" id="UP000664357"/>
    </source>
</evidence>
<feature type="transmembrane region" description="Helical" evidence="1">
    <location>
        <begin position="35"/>
        <end position="52"/>
    </location>
</feature>